<protein>
    <submittedName>
        <fullName evidence="1">Phage tail assembly chaperone</fullName>
    </submittedName>
</protein>
<dbReference type="Pfam" id="PF08748">
    <property type="entry name" value="Phage_TAC_4"/>
    <property type="match status" value="1"/>
</dbReference>
<comment type="caution">
    <text evidence="1">The sequence shown here is derived from an EMBL/GenBank/DDBJ whole genome shotgun (WGS) entry which is preliminary data.</text>
</comment>
<evidence type="ECO:0000313" key="1">
    <source>
        <dbReference type="EMBL" id="MDQ9125022.1"/>
    </source>
</evidence>
<organism evidence="1 2">
    <name type="scientific">Serratia fonticola</name>
    <dbReference type="NCBI Taxonomy" id="47917"/>
    <lineage>
        <taxon>Bacteria</taxon>
        <taxon>Pseudomonadati</taxon>
        <taxon>Pseudomonadota</taxon>
        <taxon>Gammaproteobacteria</taxon>
        <taxon>Enterobacterales</taxon>
        <taxon>Yersiniaceae</taxon>
        <taxon>Serratia</taxon>
    </lineage>
</organism>
<proteinExistence type="predicted"/>
<sequence>MEMKFTLIPNPTFKIDVTIPRAGAEDGVLTFTFKHKTRADLEVLEKNLREESEKLGETGKHTNAPMVDFVCEIAIGWALPEKFTKENVMVLLENYPRAFDSIALAYTRELMALREKN</sequence>
<evidence type="ECO:0000313" key="2">
    <source>
        <dbReference type="Proteomes" id="UP001224622"/>
    </source>
</evidence>
<gene>
    <name evidence="1" type="ORF">RDT67_01125</name>
</gene>
<name>A0AAJ1Y8J4_SERFO</name>
<dbReference type="InterPro" id="IPR014859">
    <property type="entry name" value="Phage_TAC_4"/>
</dbReference>
<dbReference type="EMBL" id="JAVIGA010000001">
    <property type="protein sequence ID" value="MDQ9125022.1"/>
    <property type="molecule type" value="Genomic_DNA"/>
</dbReference>
<dbReference type="Proteomes" id="UP001224622">
    <property type="component" value="Unassembled WGS sequence"/>
</dbReference>
<dbReference type="RefSeq" id="WP_309046622.1">
    <property type="nucleotide sequence ID" value="NZ_JAVIGA010000001.1"/>
</dbReference>
<reference evidence="1" key="1">
    <citation type="submission" date="2023-08" db="EMBL/GenBank/DDBJ databases">
        <title>The Comparative Genomic Analysis of Yersiniaceae from Polar Regions.</title>
        <authorList>
            <person name="Goncharov A."/>
            <person name="Aslanov B."/>
            <person name="Kolodzhieva V."/>
            <person name="Azarov D."/>
            <person name="Mochov A."/>
            <person name="Lebedeva E."/>
        </authorList>
    </citation>
    <scope>NUCLEOTIDE SEQUENCE</scope>
    <source>
        <strain evidence="1">Vf</strain>
    </source>
</reference>
<dbReference type="AlphaFoldDB" id="A0AAJ1Y8J4"/>
<accession>A0AAJ1Y8J4</accession>